<evidence type="ECO:0000259" key="1">
    <source>
        <dbReference type="PROSITE" id="PS50011"/>
    </source>
</evidence>
<name>A0AAE0LSR6_9PEZI</name>
<dbReference type="InterPro" id="IPR000719">
    <property type="entry name" value="Prot_kinase_dom"/>
</dbReference>
<dbReference type="InterPro" id="IPR011009">
    <property type="entry name" value="Kinase-like_dom_sf"/>
</dbReference>
<gene>
    <name evidence="2" type="ORF">B0H64DRAFT_169827</name>
</gene>
<dbReference type="CDD" id="cd00180">
    <property type="entry name" value="PKc"/>
    <property type="match status" value="1"/>
</dbReference>
<comment type="caution">
    <text evidence="2">The sequence shown here is derived from an EMBL/GenBank/DDBJ whole genome shotgun (WGS) entry which is preliminary data.</text>
</comment>
<dbReference type="GO" id="GO:0005524">
    <property type="term" value="F:ATP binding"/>
    <property type="evidence" value="ECO:0007669"/>
    <property type="project" value="InterPro"/>
</dbReference>
<reference evidence="2" key="1">
    <citation type="journal article" date="2023" name="Mol. Phylogenet. Evol.">
        <title>Genome-scale phylogeny and comparative genomics of the fungal order Sordariales.</title>
        <authorList>
            <person name="Hensen N."/>
            <person name="Bonometti L."/>
            <person name="Westerberg I."/>
            <person name="Brannstrom I.O."/>
            <person name="Guillou S."/>
            <person name="Cros-Aarteil S."/>
            <person name="Calhoun S."/>
            <person name="Haridas S."/>
            <person name="Kuo A."/>
            <person name="Mondo S."/>
            <person name="Pangilinan J."/>
            <person name="Riley R."/>
            <person name="LaButti K."/>
            <person name="Andreopoulos B."/>
            <person name="Lipzen A."/>
            <person name="Chen C."/>
            <person name="Yan M."/>
            <person name="Daum C."/>
            <person name="Ng V."/>
            <person name="Clum A."/>
            <person name="Steindorff A."/>
            <person name="Ohm R.A."/>
            <person name="Martin F."/>
            <person name="Silar P."/>
            <person name="Natvig D.O."/>
            <person name="Lalanne C."/>
            <person name="Gautier V."/>
            <person name="Ament-Velasquez S.L."/>
            <person name="Kruys A."/>
            <person name="Hutchinson M.I."/>
            <person name="Powell A.J."/>
            <person name="Barry K."/>
            <person name="Miller A.N."/>
            <person name="Grigoriev I.V."/>
            <person name="Debuchy R."/>
            <person name="Gladieux P."/>
            <person name="Hiltunen Thoren M."/>
            <person name="Johannesson H."/>
        </authorList>
    </citation>
    <scope>NUCLEOTIDE SEQUENCE</scope>
    <source>
        <strain evidence="2">CBS 168.71</strain>
    </source>
</reference>
<dbReference type="PANTHER" id="PTHR24359">
    <property type="entry name" value="SERINE/THREONINE-PROTEIN KINASE SBK1"/>
    <property type="match status" value="1"/>
</dbReference>
<sequence length="666" mass="75189">MANQQNVGLIVTVHAPSDGETPARQPLVPVVVAATEHQATSYTPPSRERIAEVVEAWETKLKNDPKCPKRGSFVGVLLRAASRELELYWDGTTDSNKTFFPHGLLVEVLTEDRIHASLCFDSEEAKGYTPEECYRRIRGSGVPNELGEYARVFTVLLLCDMPQDIFEFFNSKYNINDDAFPFKLGKDGSSIRSKSWRADIPNFQPPWTSQYYESFASQQWRVFLPCFKDTEEHQNFDGDTVMPWHDYHPPVNSGSSTSSSYRGTDAPAGGNSVVSRVFIHDGHWSFDSLNPVPGDQRVVTFAVKKLVSNKEEDFKREVAMLRQLGGKKPHTVKLLATFRHGRTYSLLFPWAECDLLDYWRRDSGYREKSPPLIVWVAHQCHGLLDALHWIHDPSGTVLDPKQQPLYGRHGDIKPENILWYKQNADGPHPLASGELVFTDFGLSALNHNQSRSNVKNGDFHHTTTYAPPESVLPDNVISRSIDIWALGCVYLEFVTWLVGGPSLVGEFQAARMSPFLGSLHSNDIFWEVQELEAPTAENQKHVTVVKPKVEEWINKLRKRSEATKFIQDFLDIIANDMLVIEKKDRATVGQLLPRFSAMKTNCDRDASYYIDSSTSSGSPTVAQVPAAKRLSIQTQETISRWSRGIPRYTGRAEVRPERSGATHLKP</sequence>
<organism evidence="2 3">
    <name type="scientific">Chaetomium fimeti</name>
    <dbReference type="NCBI Taxonomy" id="1854472"/>
    <lineage>
        <taxon>Eukaryota</taxon>
        <taxon>Fungi</taxon>
        <taxon>Dikarya</taxon>
        <taxon>Ascomycota</taxon>
        <taxon>Pezizomycotina</taxon>
        <taxon>Sordariomycetes</taxon>
        <taxon>Sordariomycetidae</taxon>
        <taxon>Sordariales</taxon>
        <taxon>Chaetomiaceae</taxon>
        <taxon>Chaetomium</taxon>
    </lineage>
</organism>
<evidence type="ECO:0000313" key="2">
    <source>
        <dbReference type="EMBL" id="KAK3296416.1"/>
    </source>
</evidence>
<proteinExistence type="predicted"/>
<evidence type="ECO:0000313" key="3">
    <source>
        <dbReference type="Proteomes" id="UP001278766"/>
    </source>
</evidence>
<feature type="domain" description="Protein kinase" evidence="1">
    <location>
        <begin position="260"/>
        <end position="598"/>
    </location>
</feature>
<dbReference type="EMBL" id="JAUEPN010000004">
    <property type="protein sequence ID" value="KAK3296416.1"/>
    <property type="molecule type" value="Genomic_DNA"/>
</dbReference>
<dbReference type="Proteomes" id="UP001278766">
    <property type="component" value="Unassembled WGS sequence"/>
</dbReference>
<keyword evidence="2" id="KW-0808">Transferase</keyword>
<dbReference type="SMART" id="SM00220">
    <property type="entry name" value="S_TKc"/>
    <property type="match status" value="1"/>
</dbReference>
<keyword evidence="3" id="KW-1185">Reference proteome</keyword>
<dbReference type="GeneID" id="87835693"/>
<reference evidence="2" key="2">
    <citation type="submission" date="2023-06" db="EMBL/GenBank/DDBJ databases">
        <authorList>
            <consortium name="Lawrence Berkeley National Laboratory"/>
            <person name="Haridas S."/>
            <person name="Hensen N."/>
            <person name="Bonometti L."/>
            <person name="Westerberg I."/>
            <person name="Brannstrom I.O."/>
            <person name="Guillou S."/>
            <person name="Cros-Aarteil S."/>
            <person name="Calhoun S."/>
            <person name="Kuo A."/>
            <person name="Mondo S."/>
            <person name="Pangilinan J."/>
            <person name="Riley R."/>
            <person name="Labutti K."/>
            <person name="Andreopoulos B."/>
            <person name="Lipzen A."/>
            <person name="Chen C."/>
            <person name="Yanf M."/>
            <person name="Daum C."/>
            <person name="Ng V."/>
            <person name="Clum A."/>
            <person name="Steindorff A."/>
            <person name="Ohm R."/>
            <person name="Martin F."/>
            <person name="Silar P."/>
            <person name="Natvig D."/>
            <person name="Lalanne C."/>
            <person name="Gautier V."/>
            <person name="Ament-Velasquez S.L."/>
            <person name="Kruys A."/>
            <person name="Hutchinson M.I."/>
            <person name="Powell A.J."/>
            <person name="Barry K."/>
            <person name="Miller A.N."/>
            <person name="Grigoriev I.V."/>
            <person name="Debuchy R."/>
            <person name="Gladieux P."/>
            <person name="Thoren M.H."/>
            <person name="Johannesson H."/>
        </authorList>
    </citation>
    <scope>NUCLEOTIDE SEQUENCE</scope>
    <source>
        <strain evidence="2">CBS 168.71</strain>
    </source>
</reference>
<dbReference type="GO" id="GO:0004674">
    <property type="term" value="F:protein serine/threonine kinase activity"/>
    <property type="evidence" value="ECO:0007669"/>
    <property type="project" value="TreeGrafter"/>
</dbReference>
<dbReference type="RefSeq" id="XP_062659930.1">
    <property type="nucleotide sequence ID" value="XM_062798745.1"/>
</dbReference>
<dbReference type="AlphaFoldDB" id="A0AAE0LSR6"/>
<dbReference type="Pfam" id="PF00069">
    <property type="entry name" value="Pkinase"/>
    <property type="match status" value="1"/>
</dbReference>
<protein>
    <submittedName>
        <fullName evidence="2">Kinase-like domain-containing protein</fullName>
    </submittedName>
</protein>
<accession>A0AAE0LSR6</accession>
<dbReference type="PROSITE" id="PS50011">
    <property type="entry name" value="PROTEIN_KINASE_DOM"/>
    <property type="match status" value="1"/>
</dbReference>
<dbReference type="PANTHER" id="PTHR24359:SF1">
    <property type="entry name" value="INHIBITOR OF NUCLEAR FACTOR KAPPA-B KINASE EPSILON SUBUNIT HOMOLOG 1-RELATED"/>
    <property type="match status" value="1"/>
</dbReference>
<keyword evidence="2" id="KW-0418">Kinase</keyword>
<dbReference type="SUPFAM" id="SSF56112">
    <property type="entry name" value="Protein kinase-like (PK-like)"/>
    <property type="match status" value="1"/>
</dbReference>
<dbReference type="Gene3D" id="1.10.510.10">
    <property type="entry name" value="Transferase(Phosphotransferase) domain 1"/>
    <property type="match status" value="1"/>
</dbReference>